<dbReference type="Pfam" id="PF02704">
    <property type="entry name" value="GASA"/>
    <property type="match status" value="2"/>
</dbReference>
<dbReference type="PANTHER" id="PTHR23201:SF12">
    <property type="entry name" value="OS05G0432200 PROTEIN"/>
    <property type="match status" value="1"/>
</dbReference>
<evidence type="ECO:0000256" key="3">
    <source>
        <dbReference type="SAM" id="SignalP"/>
    </source>
</evidence>
<organism evidence="4 5">
    <name type="scientific">Paspalum notatum var. saurae</name>
    <dbReference type="NCBI Taxonomy" id="547442"/>
    <lineage>
        <taxon>Eukaryota</taxon>
        <taxon>Viridiplantae</taxon>
        <taxon>Streptophyta</taxon>
        <taxon>Embryophyta</taxon>
        <taxon>Tracheophyta</taxon>
        <taxon>Spermatophyta</taxon>
        <taxon>Magnoliopsida</taxon>
        <taxon>Liliopsida</taxon>
        <taxon>Poales</taxon>
        <taxon>Poaceae</taxon>
        <taxon>PACMAD clade</taxon>
        <taxon>Panicoideae</taxon>
        <taxon>Andropogonodae</taxon>
        <taxon>Paspaleae</taxon>
        <taxon>Paspalinae</taxon>
        <taxon>Paspalum</taxon>
    </lineage>
</organism>
<feature type="signal peptide" evidence="3">
    <location>
        <begin position="1"/>
        <end position="30"/>
    </location>
</feature>
<evidence type="ECO:0000256" key="1">
    <source>
        <dbReference type="ARBA" id="ARBA00010582"/>
    </source>
</evidence>
<proteinExistence type="inferred from homology"/>
<gene>
    <name evidence="4" type="ORF">U9M48_044079</name>
</gene>
<dbReference type="PANTHER" id="PTHR23201">
    <property type="entry name" value="EXTENSIN, PROLINE-RICH PROTEIN"/>
    <property type="match status" value="1"/>
</dbReference>
<dbReference type="AlphaFoldDB" id="A0AAQ3UYU7"/>
<keyword evidence="3" id="KW-0732">Signal</keyword>
<feature type="region of interest" description="Disordered" evidence="2">
    <location>
        <begin position="153"/>
        <end position="175"/>
    </location>
</feature>
<accession>A0AAQ3UYU7</accession>
<reference evidence="4 5" key="1">
    <citation type="submission" date="2024-02" db="EMBL/GenBank/DDBJ databases">
        <title>High-quality chromosome-scale genome assembly of Pensacola bahiagrass (Paspalum notatum Flugge var. saurae).</title>
        <authorList>
            <person name="Vega J.M."/>
            <person name="Podio M."/>
            <person name="Orjuela J."/>
            <person name="Siena L.A."/>
            <person name="Pessino S.C."/>
            <person name="Combes M.C."/>
            <person name="Mariac C."/>
            <person name="Albertini E."/>
            <person name="Pupilli F."/>
            <person name="Ortiz J.P.A."/>
            <person name="Leblanc O."/>
        </authorList>
    </citation>
    <scope>NUCLEOTIDE SEQUENCE [LARGE SCALE GENOMIC DNA]</scope>
    <source>
        <strain evidence="4">R1</strain>
        <tissue evidence="4">Leaf</tissue>
    </source>
</reference>
<comment type="similarity">
    <text evidence="1">Belongs to the GASA family.</text>
</comment>
<dbReference type="InterPro" id="IPR003854">
    <property type="entry name" value="GASA"/>
</dbReference>
<feature type="chain" id="PRO_5042971513" evidence="3">
    <location>
        <begin position="31"/>
        <end position="281"/>
    </location>
</feature>
<dbReference type="EMBL" id="CP144754">
    <property type="protein sequence ID" value="WVZ98672.1"/>
    <property type="molecule type" value="Genomic_DNA"/>
</dbReference>
<dbReference type="Proteomes" id="UP001341281">
    <property type="component" value="Chromosome 10"/>
</dbReference>
<sequence length="281" mass="29966">MAAKQQQAAAGKLLFSLSLVLLLLLVQTTAPHGQAHGAIDCGASCSHRCSESGRPKMCLRACNTCCQRCSCVPPGTSGNEDVCPCYRDMITRDGKHNVRGDIVPRTELTTPSSCRAASVRVRAAHSATASVRRRNPLHLLHTAAGRPAYKLARRSSLQTPRLSRTSHSQGTDKESTSCVSRSLASKLAAAMAKARLLFSLSLVVLLLLVETTAPHGQAHAIDCGARCSYRCSKSGRPKMCLRACNTCCQRCGCVPPGTSGNENVCPCYANMTTKNGKHKCP</sequence>
<feature type="compositionally biased region" description="Polar residues" evidence="2">
    <location>
        <begin position="155"/>
        <end position="169"/>
    </location>
</feature>
<name>A0AAQ3UYU7_PASNO</name>
<protein>
    <submittedName>
        <fullName evidence="4">Uncharacterized protein</fullName>
    </submittedName>
</protein>
<keyword evidence="5" id="KW-1185">Reference proteome</keyword>
<evidence type="ECO:0000313" key="5">
    <source>
        <dbReference type="Proteomes" id="UP001341281"/>
    </source>
</evidence>
<evidence type="ECO:0000256" key="2">
    <source>
        <dbReference type="SAM" id="MobiDB-lite"/>
    </source>
</evidence>
<evidence type="ECO:0000313" key="4">
    <source>
        <dbReference type="EMBL" id="WVZ98672.1"/>
    </source>
</evidence>